<reference evidence="7 8" key="1">
    <citation type="submission" date="2019-07" db="EMBL/GenBank/DDBJ databases">
        <title>Qingshengfaniella alkalisoli gen. nov., sp. nov., isolated from saline soil.</title>
        <authorList>
            <person name="Xu L."/>
            <person name="Huang X.-X."/>
            <person name="Sun J.-Q."/>
        </authorList>
    </citation>
    <scope>NUCLEOTIDE SEQUENCE [LARGE SCALE GENOMIC DNA]</scope>
    <source>
        <strain evidence="7 8">DSM 27279</strain>
    </source>
</reference>
<evidence type="ECO:0000256" key="6">
    <source>
        <dbReference type="SAM" id="Phobius"/>
    </source>
</evidence>
<evidence type="ECO:0000256" key="1">
    <source>
        <dbReference type="ARBA" id="ARBA00004651"/>
    </source>
</evidence>
<keyword evidence="5 6" id="KW-0472">Membrane</keyword>
<evidence type="ECO:0000313" key="8">
    <source>
        <dbReference type="Proteomes" id="UP000318405"/>
    </source>
</evidence>
<evidence type="ECO:0000256" key="2">
    <source>
        <dbReference type="ARBA" id="ARBA00022475"/>
    </source>
</evidence>
<dbReference type="AlphaFoldDB" id="A0A556AIG8"/>
<evidence type="ECO:0000313" key="7">
    <source>
        <dbReference type="EMBL" id="TSH92671.1"/>
    </source>
</evidence>
<feature type="transmembrane region" description="Helical" evidence="6">
    <location>
        <begin position="88"/>
        <end position="113"/>
    </location>
</feature>
<comment type="subcellular location">
    <subcellularLocation>
        <location evidence="1">Cell membrane</location>
        <topology evidence="1">Multi-pass membrane protein</topology>
    </subcellularLocation>
</comment>
<proteinExistence type="predicted"/>
<evidence type="ECO:0000256" key="5">
    <source>
        <dbReference type="ARBA" id="ARBA00023136"/>
    </source>
</evidence>
<dbReference type="PANTHER" id="PTHR30086:SF20">
    <property type="entry name" value="ARGININE EXPORTER PROTEIN ARGO-RELATED"/>
    <property type="match status" value="1"/>
</dbReference>
<dbReference type="Pfam" id="PF01810">
    <property type="entry name" value="LysE"/>
    <property type="match status" value="1"/>
</dbReference>
<keyword evidence="3 6" id="KW-0812">Transmembrane</keyword>
<dbReference type="EMBL" id="VLTJ01000029">
    <property type="protein sequence ID" value="TSH92671.1"/>
    <property type="molecule type" value="Genomic_DNA"/>
</dbReference>
<evidence type="ECO:0000256" key="3">
    <source>
        <dbReference type="ARBA" id="ARBA00022692"/>
    </source>
</evidence>
<name>A0A556AIG8_9BURK</name>
<accession>A0A556AIG8</accession>
<dbReference type="InterPro" id="IPR001123">
    <property type="entry name" value="LeuE-type"/>
</dbReference>
<dbReference type="Proteomes" id="UP000318405">
    <property type="component" value="Unassembled WGS sequence"/>
</dbReference>
<dbReference type="OrthoDB" id="9804822at2"/>
<gene>
    <name evidence="7" type="ORF">FOZ76_14740</name>
</gene>
<dbReference type="RefSeq" id="WP_143949037.1">
    <property type="nucleotide sequence ID" value="NZ_BAABMB010000001.1"/>
</dbReference>
<dbReference type="GO" id="GO:0015171">
    <property type="term" value="F:amino acid transmembrane transporter activity"/>
    <property type="evidence" value="ECO:0007669"/>
    <property type="project" value="TreeGrafter"/>
</dbReference>
<protein>
    <submittedName>
        <fullName evidence="7">LysE family translocator</fullName>
    </submittedName>
</protein>
<feature type="transmembrane region" description="Helical" evidence="6">
    <location>
        <begin position="46"/>
        <end position="68"/>
    </location>
</feature>
<comment type="caution">
    <text evidence="7">The sequence shown here is derived from an EMBL/GenBank/DDBJ whole genome shotgun (WGS) entry which is preliminary data.</text>
</comment>
<keyword evidence="4 6" id="KW-1133">Transmembrane helix</keyword>
<dbReference type="PANTHER" id="PTHR30086">
    <property type="entry name" value="ARGININE EXPORTER PROTEIN ARGO"/>
    <property type="match status" value="1"/>
</dbReference>
<keyword evidence="8" id="KW-1185">Reference proteome</keyword>
<organism evidence="7 8">
    <name type="scientific">Verticiella sediminum</name>
    <dbReference type="NCBI Taxonomy" id="1247510"/>
    <lineage>
        <taxon>Bacteria</taxon>
        <taxon>Pseudomonadati</taxon>
        <taxon>Pseudomonadota</taxon>
        <taxon>Betaproteobacteria</taxon>
        <taxon>Burkholderiales</taxon>
        <taxon>Alcaligenaceae</taxon>
        <taxon>Verticiella</taxon>
    </lineage>
</organism>
<sequence>MSLLPFFIAAIALAITPGPGMAYVVGMLHVAAAALGLSLLIAQSAVAFIVLKYVGAAYLVYLGIRALVQANRRLPNDRTVSRGMRRALLEGALVEAMNVKTALFFLAFLPQFVSPSEPLAGQLVMLGTVCLALNTLVDTLAVLGAHRLLRSDAMRVARARLLARLSYQGLFFAEHKIYSI</sequence>
<evidence type="ECO:0000256" key="4">
    <source>
        <dbReference type="ARBA" id="ARBA00022989"/>
    </source>
</evidence>
<feature type="transmembrane region" description="Helical" evidence="6">
    <location>
        <begin position="119"/>
        <end position="145"/>
    </location>
</feature>
<dbReference type="GO" id="GO:0005886">
    <property type="term" value="C:plasma membrane"/>
    <property type="evidence" value="ECO:0007669"/>
    <property type="project" value="UniProtKB-SubCell"/>
</dbReference>
<keyword evidence="2" id="KW-1003">Cell membrane</keyword>